<dbReference type="EMBL" id="BMJV01000005">
    <property type="protein sequence ID" value="GGG77917.1"/>
    <property type="molecule type" value="Genomic_DNA"/>
</dbReference>
<accession>A0A8J2ZL30</accession>
<dbReference type="AlphaFoldDB" id="A0A8J2ZL30"/>
<gene>
    <name evidence="1" type="ORF">GCM10011415_28570</name>
</gene>
<reference evidence="1" key="1">
    <citation type="journal article" date="2014" name="Int. J. Syst. Evol. Microbiol.">
        <title>Complete genome sequence of Corynebacterium casei LMG S-19264T (=DSM 44701T), isolated from a smear-ripened cheese.</title>
        <authorList>
            <consortium name="US DOE Joint Genome Institute (JGI-PGF)"/>
            <person name="Walter F."/>
            <person name="Albersmeier A."/>
            <person name="Kalinowski J."/>
            <person name="Ruckert C."/>
        </authorList>
    </citation>
    <scope>NUCLEOTIDE SEQUENCE</scope>
    <source>
        <strain evidence="1">CGMCC 1.15762</strain>
    </source>
</reference>
<evidence type="ECO:0000313" key="1">
    <source>
        <dbReference type="EMBL" id="GGG77917.1"/>
    </source>
</evidence>
<protein>
    <submittedName>
        <fullName evidence="1">Uncharacterized protein</fullName>
    </submittedName>
</protein>
<organism evidence="1 2">
    <name type="scientific">Salipiger pallidus</name>
    <dbReference type="NCBI Taxonomy" id="1775170"/>
    <lineage>
        <taxon>Bacteria</taxon>
        <taxon>Pseudomonadati</taxon>
        <taxon>Pseudomonadota</taxon>
        <taxon>Alphaproteobacteria</taxon>
        <taxon>Rhodobacterales</taxon>
        <taxon>Roseobacteraceae</taxon>
        <taxon>Salipiger</taxon>
    </lineage>
</organism>
<dbReference type="RefSeq" id="WP_188790891.1">
    <property type="nucleotide sequence ID" value="NZ_BMJV01000005.1"/>
</dbReference>
<comment type="caution">
    <text evidence="1">The sequence shown here is derived from an EMBL/GenBank/DDBJ whole genome shotgun (WGS) entry which is preliminary data.</text>
</comment>
<proteinExistence type="predicted"/>
<keyword evidence="2" id="KW-1185">Reference proteome</keyword>
<reference evidence="1" key="2">
    <citation type="submission" date="2020-09" db="EMBL/GenBank/DDBJ databases">
        <authorList>
            <person name="Sun Q."/>
            <person name="Zhou Y."/>
        </authorList>
    </citation>
    <scope>NUCLEOTIDE SEQUENCE</scope>
    <source>
        <strain evidence="1">CGMCC 1.15762</strain>
    </source>
</reference>
<sequence length="151" mass="16839">MMPSTALAEAPSATVVSLRNDAPALRSEIAAEDRSLLEHLRVVALGCRVAARTDMFHACAVLAVDKPKAQAAHAQVLMRTLSQALGTRPRMLRPGVAELSFDERWLLALLRAVRMDDIDSLVFLMRSRVPHHAQRNLTFLIRMVSERFSRI</sequence>
<evidence type="ECO:0000313" key="2">
    <source>
        <dbReference type="Proteomes" id="UP000617145"/>
    </source>
</evidence>
<dbReference type="Proteomes" id="UP000617145">
    <property type="component" value="Unassembled WGS sequence"/>
</dbReference>
<name>A0A8J2ZL30_9RHOB</name>